<name>A0A4Y9YDM3_9AGAM</name>
<dbReference type="SUPFAM" id="SSF52047">
    <property type="entry name" value="RNI-like"/>
    <property type="match status" value="1"/>
</dbReference>
<evidence type="ECO:0000313" key="1">
    <source>
        <dbReference type="EMBL" id="TFY59541.1"/>
    </source>
</evidence>
<dbReference type="STRING" id="205917.A0A4Y9YDM3"/>
<dbReference type="Proteomes" id="UP000298327">
    <property type="component" value="Unassembled WGS sequence"/>
</dbReference>
<proteinExistence type="predicted"/>
<organism evidence="1 2">
    <name type="scientific">Dentipellis fragilis</name>
    <dbReference type="NCBI Taxonomy" id="205917"/>
    <lineage>
        <taxon>Eukaryota</taxon>
        <taxon>Fungi</taxon>
        <taxon>Dikarya</taxon>
        <taxon>Basidiomycota</taxon>
        <taxon>Agaricomycotina</taxon>
        <taxon>Agaricomycetes</taxon>
        <taxon>Russulales</taxon>
        <taxon>Hericiaceae</taxon>
        <taxon>Dentipellis</taxon>
    </lineage>
</organism>
<dbReference type="OrthoDB" id="3005567at2759"/>
<evidence type="ECO:0000313" key="2">
    <source>
        <dbReference type="Proteomes" id="UP000298327"/>
    </source>
</evidence>
<dbReference type="AlphaFoldDB" id="A0A4Y9YDM3"/>
<sequence length="444" mass="49140">MVSADNLNYDVLELIFLFLTGRSRVRVARQQVLLGGCYAAVVSVARVLPKPGETIWEDIRAVPNTRVHSKAQPSPQFLRDATATVMAASNLNSFTCTLANIVPVFLVPLRIHERLHTLRLNAYMTADQTEQLTKIKGLKSVMLENASWQVIDALPKWAQTLAPTLQSLTIYMSRDMNPTILQTTLPHIPKLRGLYIMGCPNIDHHDVLRATVHTPELESLGFSTANGAKPFSPSLPPLRQLKHLSVDSDANGPLAGSTLPALWASLFAYLRTWGTPLHSLSLQLSARLLLGEAFVQELIDDHGHRGDRGGVSAAREAHRACTRARLRAFFISFVLLVRRNVGADAWCGLSAQLAFNLALANSHSLQTLIDGDVDIEMPHMVHGKMGMWLTTEPVRHLMEHIPTLRLVVSENRHWTSKRTSDGVSVSLERKRQGPAAVPWYMAPA</sequence>
<protein>
    <recommendedName>
        <fullName evidence="3">F-box domain-containing protein</fullName>
    </recommendedName>
</protein>
<comment type="caution">
    <text evidence="1">The sequence shown here is derived from an EMBL/GenBank/DDBJ whole genome shotgun (WGS) entry which is preliminary data.</text>
</comment>
<reference evidence="1 2" key="1">
    <citation type="submission" date="2019-02" db="EMBL/GenBank/DDBJ databases">
        <title>Genome sequencing of the rare red list fungi Dentipellis fragilis.</title>
        <authorList>
            <person name="Buettner E."/>
            <person name="Kellner H."/>
        </authorList>
    </citation>
    <scope>NUCLEOTIDE SEQUENCE [LARGE SCALE GENOMIC DNA]</scope>
    <source>
        <strain evidence="1 2">DSM 105465</strain>
    </source>
</reference>
<dbReference type="EMBL" id="SEOQ01000614">
    <property type="protein sequence ID" value="TFY59541.1"/>
    <property type="molecule type" value="Genomic_DNA"/>
</dbReference>
<accession>A0A4Y9YDM3</accession>
<gene>
    <name evidence="1" type="ORF">EVG20_g7754</name>
</gene>
<keyword evidence="2" id="KW-1185">Reference proteome</keyword>
<dbReference type="InterPro" id="IPR032675">
    <property type="entry name" value="LRR_dom_sf"/>
</dbReference>
<evidence type="ECO:0008006" key="3">
    <source>
        <dbReference type="Google" id="ProtNLM"/>
    </source>
</evidence>
<dbReference type="Gene3D" id="3.80.10.10">
    <property type="entry name" value="Ribonuclease Inhibitor"/>
    <property type="match status" value="1"/>
</dbReference>